<evidence type="ECO:0000313" key="2">
    <source>
        <dbReference type="Proteomes" id="UP000501387"/>
    </source>
</evidence>
<dbReference type="KEGG" id="lins:G7067_07050"/>
<protein>
    <recommendedName>
        <fullName evidence="3">Transcriptional regulator, AbiEi antitoxin, Type IV TA system</fullName>
    </recommendedName>
</protein>
<reference evidence="1 2" key="1">
    <citation type="submission" date="2020-03" db="EMBL/GenBank/DDBJ databases">
        <title>Leucobacter sp. nov., isolated from beetles.</title>
        <authorList>
            <person name="Hyun D.-W."/>
            <person name="Bae J.-W."/>
        </authorList>
    </citation>
    <scope>NUCLEOTIDE SEQUENCE [LARGE SCALE GENOMIC DNA]</scope>
    <source>
        <strain evidence="1 2">HDW9B</strain>
    </source>
</reference>
<gene>
    <name evidence="1" type="ORF">G7067_07050</name>
</gene>
<dbReference type="EMBL" id="CP049934">
    <property type="protein sequence ID" value="QIM16235.1"/>
    <property type="molecule type" value="Genomic_DNA"/>
</dbReference>
<dbReference type="AlphaFoldDB" id="A0A6G8FIN8"/>
<dbReference type="RefSeq" id="WP_166323053.1">
    <property type="nucleotide sequence ID" value="NZ_CP049934.1"/>
</dbReference>
<evidence type="ECO:0000313" key="1">
    <source>
        <dbReference type="EMBL" id="QIM16235.1"/>
    </source>
</evidence>
<evidence type="ECO:0008006" key="3">
    <source>
        <dbReference type="Google" id="ProtNLM"/>
    </source>
</evidence>
<accession>A0A6G8FIN8</accession>
<organism evidence="1 2">
    <name type="scientific">Leucobacter insecticola</name>
    <dbReference type="NCBI Taxonomy" id="2714934"/>
    <lineage>
        <taxon>Bacteria</taxon>
        <taxon>Bacillati</taxon>
        <taxon>Actinomycetota</taxon>
        <taxon>Actinomycetes</taxon>
        <taxon>Micrococcales</taxon>
        <taxon>Microbacteriaceae</taxon>
        <taxon>Leucobacter</taxon>
    </lineage>
</organism>
<name>A0A6G8FIN8_9MICO</name>
<proteinExistence type="predicted"/>
<sequence length="361" mass="40176">MPQDAPVTPAHIAELKTKLLDARSLFQSGLTERAVATKLNTEALVRLRRDSYVNGEFWDSASLADRHLAAMLAVQRAAGSPRVFSHRSAASLYGLPIWSAWMGRICGTPLDPASTKVVDITSTAKRGTRSRSLRRHRGTLRPEDVEIVAGLSCTSPSRTVIDLACTEPFGIALACTDALLREMFTVNRLVDTQSWHEWQDELITYTRRHARRRGMAVTRALATLADPRTDSPLESISRLRFHQLGIAVIPQVRIAAEHTGWLYLDFVLHEQGIFGECDGAMKYSDKQLLNYRTPAEVVLQEKQRQDWAAGESGMRGVRWGAKDVTTAAVFAERLRAFKVEVPGSPTLQFGRETAAFLLRLP</sequence>
<keyword evidence="2" id="KW-1185">Reference proteome</keyword>
<dbReference type="Proteomes" id="UP000501387">
    <property type="component" value="Chromosome"/>
</dbReference>